<evidence type="ECO:0000313" key="3">
    <source>
        <dbReference type="EMBL" id="MBF6058768.1"/>
    </source>
</evidence>
<dbReference type="InterPro" id="IPR052019">
    <property type="entry name" value="F420H2_bilvrd_red/Heme_oxyg"/>
</dbReference>
<keyword evidence="1" id="KW-0560">Oxidoreductase</keyword>
<dbReference type="Pfam" id="PF01243">
    <property type="entry name" value="PNPOx_N"/>
    <property type="match status" value="1"/>
</dbReference>
<comment type="caution">
    <text evidence="3">The sequence shown here is derived from an EMBL/GenBank/DDBJ whole genome shotgun (WGS) entry which is preliminary data.</text>
</comment>
<organism evidence="3 4">
    <name type="scientific">Thiomicrorhabdus heinhorstiae</name>
    <dbReference type="NCBI Taxonomy" id="2748010"/>
    <lineage>
        <taxon>Bacteria</taxon>
        <taxon>Pseudomonadati</taxon>
        <taxon>Pseudomonadota</taxon>
        <taxon>Gammaproteobacteria</taxon>
        <taxon>Thiotrichales</taxon>
        <taxon>Piscirickettsiaceae</taxon>
        <taxon>Thiomicrorhabdus</taxon>
    </lineage>
</organism>
<protein>
    <submittedName>
        <fullName evidence="3">Pyridoxamine 5'-phosphate oxidase family protein</fullName>
    </submittedName>
</protein>
<reference evidence="3 4" key="1">
    <citation type="submission" date="2020-06" db="EMBL/GenBank/DDBJ databases">
        <authorList>
            <person name="Scott K."/>
        </authorList>
    </citation>
    <scope>NUCLEOTIDE SEQUENCE [LARGE SCALE GENOMIC DNA]</scope>
    <source>
        <strain evidence="3 4">HH1</strain>
    </source>
</reference>
<feature type="domain" description="Pyridoxamine 5'-phosphate oxidase N-terminal" evidence="2">
    <location>
        <begin position="10"/>
        <end position="142"/>
    </location>
</feature>
<sequence length="175" mass="20333">MSNQPTLAGIHKEFQEFTLSHNSVILGTVDPHQRPEASYAPVLKDIDRFYIYVSELSKHTLNLLEHPRASLLFIENEENAKHLFARKRATLETRALRVPRDSEIWHKIIEKMEDKFGEIIQMLRPLEDFHLFELTPQSAGYVRGFAQAYRLEGENLSEVTHIRDRGHGKSREKTA</sequence>
<dbReference type="PIRSF" id="PIRSF004633">
    <property type="entry name" value="UCP_PLP_oxd"/>
    <property type="match status" value="1"/>
</dbReference>
<dbReference type="SUPFAM" id="SSF50475">
    <property type="entry name" value="FMN-binding split barrel"/>
    <property type="match status" value="1"/>
</dbReference>
<dbReference type="Proteomes" id="UP001193680">
    <property type="component" value="Unassembled WGS sequence"/>
</dbReference>
<dbReference type="InterPro" id="IPR011576">
    <property type="entry name" value="Pyridox_Oxase_N"/>
</dbReference>
<evidence type="ECO:0000256" key="1">
    <source>
        <dbReference type="ARBA" id="ARBA00023002"/>
    </source>
</evidence>
<evidence type="ECO:0000313" key="4">
    <source>
        <dbReference type="Proteomes" id="UP001193680"/>
    </source>
</evidence>
<dbReference type="Gene3D" id="2.30.110.10">
    <property type="entry name" value="Electron Transport, Fmn-binding Protein, Chain A"/>
    <property type="match status" value="1"/>
</dbReference>
<dbReference type="EMBL" id="JACBGI020000027">
    <property type="protein sequence ID" value="MBF6058768.1"/>
    <property type="molecule type" value="Genomic_DNA"/>
</dbReference>
<dbReference type="PANTHER" id="PTHR35176:SF6">
    <property type="entry name" value="HEME OXYGENASE HI_0854-RELATED"/>
    <property type="match status" value="1"/>
</dbReference>
<proteinExistence type="predicted"/>
<accession>A0ABS0BY93</accession>
<dbReference type="InterPro" id="IPR014419">
    <property type="entry name" value="HutZ"/>
</dbReference>
<dbReference type="PANTHER" id="PTHR35176">
    <property type="entry name" value="HEME OXYGENASE HI_0854-RELATED"/>
    <property type="match status" value="1"/>
</dbReference>
<evidence type="ECO:0000259" key="2">
    <source>
        <dbReference type="Pfam" id="PF01243"/>
    </source>
</evidence>
<dbReference type="RefSeq" id="WP_185978915.1">
    <property type="nucleotide sequence ID" value="NZ_JACBGI020000027.1"/>
</dbReference>
<name>A0ABS0BY93_9GAMM</name>
<dbReference type="InterPro" id="IPR012349">
    <property type="entry name" value="Split_barrel_FMN-bd"/>
</dbReference>
<keyword evidence="4" id="KW-1185">Reference proteome</keyword>
<reference evidence="3 4" key="2">
    <citation type="submission" date="2020-11" db="EMBL/GenBank/DDBJ databases">
        <title>Sulfur oxidizing isolate from Hospital Hole Sinkhole.</title>
        <authorList>
            <person name="Scott K.M."/>
        </authorList>
    </citation>
    <scope>NUCLEOTIDE SEQUENCE [LARGE SCALE GENOMIC DNA]</scope>
    <source>
        <strain evidence="3 4">HH1</strain>
    </source>
</reference>
<gene>
    <name evidence="3" type="ORF">H8792_010485</name>
</gene>